<proteinExistence type="predicted"/>
<dbReference type="RefSeq" id="WP_204131678.1">
    <property type="nucleotide sequence ID" value="NZ_JAFDVD010000013.1"/>
</dbReference>
<dbReference type="Pfam" id="PF01494">
    <property type="entry name" value="FAD_binding_3"/>
    <property type="match status" value="1"/>
</dbReference>
<gene>
    <name evidence="4" type="ORF">JQN70_12490</name>
</gene>
<evidence type="ECO:0000313" key="4">
    <source>
        <dbReference type="EMBL" id="MBM6401211.1"/>
    </source>
</evidence>
<keyword evidence="2 4" id="KW-0503">Monooxygenase</keyword>
<dbReference type="EMBL" id="JAFDVD010000013">
    <property type="protein sequence ID" value="MBM6401211.1"/>
    <property type="molecule type" value="Genomic_DNA"/>
</dbReference>
<evidence type="ECO:0000259" key="3">
    <source>
        <dbReference type="Pfam" id="PF01494"/>
    </source>
</evidence>
<reference evidence="4" key="1">
    <citation type="submission" date="2021-02" db="EMBL/GenBank/DDBJ databases">
        <title>Phycicoccus sp. MQZ13P-5T, whole genome shotgun sequence.</title>
        <authorList>
            <person name="Tuo L."/>
        </authorList>
    </citation>
    <scope>NUCLEOTIDE SEQUENCE</scope>
    <source>
        <strain evidence="4">MQZ13P-5</strain>
    </source>
</reference>
<dbReference type="PANTHER" id="PTHR13789">
    <property type="entry name" value="MONOOXYGENASE"/>
    <property type="match status" value="1"/>
</dbReference>
<accession>A0ABS2CMU3</accession>
<protein>
    <submittedName>
        <fullName evidence="4">FAD-dependent monooxygenase</fullName>
    </submittedName>
</protein>
<dbReference type="PRINTS" id="PR00420">
    <property type="entry name" value="RNGMNOXGNASE"/>
</dbReference>
<dbReference type="Gene3D" id="3.50.50.60">
    <property type="entry name" value="FAD/NAD(P)-binding domain"/>
    <property type="match status" value="1"/>
</dbReference>
<feature type="domain" description="FAD-binding" evidence="3">
    <location>
        <begin position="4"/>
        <end position="345"/>
    </location>
</feature>
<name>A0ABS2CMU3_9MICO</name>
<keyword evidence="1" id="KW-0560">Oxidoreductase</keyword>
<organism evidence="4 5">
    <name type="scientific">Phycicoccus sonneratiae</name>
    <dbReference type="NCBI Taxonomy" id="2807628"/>
    <lineage>
        <taxon>Bacteria</taxon>
        <taxon>Bacillati</taxon>
        <taxon>Actinomycetota</taxon>
        <taxon>Actinomycetes</taxon>
        <taxon>Micrococcales</taxon>
        <taxon>Intrasporangiaceae</taxon>
        <taxon>Phycicoccus</taxon>
    </lineage>
</organism>
<evidence type="ECO:0000256" key="2">
    <source>
        <dbReference type="ARBA" id="ARBA00023033"/>
    </source>
</evidence>
<dbReference type="InterPro" id="IPR002938">
    <property type="entry name" value="FAD-bd"/>
</dbReference>
<comment type="caution">
    <text evidence="4">The sequence shown here is derived from an EMBL/GenBank/DDBJ whole genome shotgun (WGS) entry which is preliminary data.</text>
</comment>
<keyword evidence="5" id="KW-1185">Reference proteome</keyword>
<dbReference type="SUPFAM" id="SSF51905">
    <property type="entry name" value="FAD/NAD(P)-binding domain"/>
    <property type="match status" value="1"/>
</dbReference>
<dbReference type="GO" id="GO:0004497">
    <property type="term" value="F:monooxygenase activity"/>
    <property type="evidence" value="ECO:0007669"/>
    <property type="project" value="UniProtKB-KW"/>
</dbReference>
<dbReference type="PANTHER" id="PTHR13789:SF309">
    <property type="entry name" value="PUTATIVE (AFU_ORTHOLOGUE AFUA_6G14510)-RELATED"/>
    <property type="match status" value="1"/>
</dbReference>
<evidence type="ECO:0000313" key="5">
    <source>
        <dbReference type="Proteomes" id="UP001430172"/>
    </source>
</evidence>
<sequence>MRLLVVGGGVAGAATALAARRVGLDVTVLERRAAVDRDAGSWITLAPNGLDVLDRLGVLDAARAVGWPGHTNRLLASGGRVLGEVPLGTPLAGGSVALTMKRSALSALLVDAAVAAGADLRLGAAAASVEVGTGGGTPAAVLADGSRPTGDVLVGADGVWSRVRRALDPGAPAPRYVGMVNFGGVTADTDWSERLAPGAWHFVFGRHCFTGAFPLTDGRVVWFVNEPRPQVTADERAATSEARWRDHLADLASADVGPAAELVAAGRLELAGDNTHDLARVPTWHGPASVLVGDAVHAPAPSSGQGAAMALEDAAVLVDLLRHRGLAGLPAYEAGRRRRVEGIVRAGARTTSAKMPGPVGRVVRDAFLRGLAASGVMAREVLGTTAHRLDAHLLEPAR</sequence>
<evidence type="ECO:0000256" key="1">
    <source>
        <dbReference type="ARBA" id="ARBA00023002"/>
    </source>
</evidence>
<dbReference type="Proteomes" id="UP001430172">
    <property type="component" value="Unassembled WGS sequence"/>
</dbReference>
<dbReference type="InterPro" id="IPR050493">
    <property type="entry name" value="FAD-dep_Monooxygenase_BioMet"/>
</dbReference>
<dbReference type="InterPro" id="IPR036188">
    <property type="entry name" value="FAD/NAD-bd_sf"/>
</dbReference>